<dbReference type="Proteomes" id="UP001482231">
    <property type="component" value="Unassembled WGS sequence"/>
</dbReference>
<comment type="subcellular location">
    <subcellularLocation>
        <location evidence="1">Cell membrane</location>
        <topology evidence="1">Multi-pass membrane protein</topology>
    </subcellularLocation>
</comment>
<evidence type="ECO:0000313" key="9">
    <source>
        <dbReference type="Proteomes" id="UP001482231"/>
    </source>
</evidence>
<evidence type="ECO:0000256" key="5">
    <source>
        <dbReference type="ARBA" id="ARBA00023136"/>
    </source>
</evidence>
<keyword evidence="5 6" id="KW-0472">Membrane</keyword>
<dbReference type="Gene3D" id="1.20.81.30">
    <property type="entry name" value="Type II secretion system (T2SS), domain F"/>
    <property type="match status" value="1"/>
</dbReference>
<feature type="transmembrane region" description="Helical" evidence="6">
    <location>
        <begin position="49"/>
        <end position="66"/>
    </location>
</feature>
<dbReference type="PANTHER" id="PTHR35007:SF2">
    <property type="entry name" value="PILUS ASSEMBLE PROTEIN"/>
    <property type="match status" value="1"/>
</dbReference>
<sequence length="298" mass="33012">MAAAATSSLIVAGVGLLTGLSVGLVGWQLSRAVVEVPPEDRTYLDPPPPAFRLLWWPIQWVAYYLGPLLPLRQRQRLLVQLRLAGLDYALSPEQLIAQRLLASLLGGLLLWWIAGSFRAANSLGFGLLGALLGYALMHAWFRDRIALRRRETLKTLPFFLDLITLCVEAGLNLTGAFQQAVAKGPAGPLRDELKRVLRDIRAGKPRVDALRTFADRLNEPAVASLVSALIQGEAMGMNLGPILRAQAEQRRVERFVRAEKAAMEAPVKLLFPLIFFIFPCTFLILLFPIIVRFLQMGL</sequence>
<dbReference type="RefSeq" id="WP_347308903.1">
    <property type="nucleotide sequence ID" value="NZ_JBAJEX010000011.1"/>
</dbReference>
<dbReference type="Pfam" id="PF00482">
    <property type="entry name" value="T2SSF"/>
    <property type="match status" value="1"/>
</dbReference>
<evidence type="ECO:0000256" key="4">
    <source>
        <dbReference type="ARBA" id="ARBA00022989"/>
    </source>
</evidence>
<keyword evidence="4 6" id="KW-1133">Transmembrane helix</keyword>
<dbReference type="InterPro" id="IPR018076">
    <property type="entry name" value="T2SS_GspF_dom"/>
</dbReference>
<keyword evidence="9" id="KW-1185">Reference proteome</keyword>
<keyword evidence="3 6" id="KW-0812">Transmembrane</keyword>
<evidence type="ECO:0000259" key="7">
    <source>
        <dbReference type="Pfam" id="PF00482"/>
    </source>
</evidence>
<keyword evidence="2" id="KW-1003">Cell membrane</keyword>
<organism evidence="8 9">
    <name type="scientific">Thiobacter aerophilum</name>
    <dbReference type="NCBI Taxonomy" id="3121275"/>
    <lineage>
        <taxon>Bacteria</taxon>
        <taxon>Pseudomonadati</taxon>
        <taxon>Pseudomonadota</taxon>
        <taxon>Betaproteobacteria</taxon>
        <taxon>Burkholderiales</taxon>
        <taxon>Thiobacteraceae</taxon>
        <taxon>Thiobacter</taxon>
    </lineage>
</organism>
<feature type="transmembrane region" description="Helical" evidence="6">
    <location>
        <begin position="100"/>
        <end position="117"/>
    </location>
</feature>
<proteinExistence type="predicted"/>
<protein>
    <submittedName>
        <fullName evidence="8">Type II secretion system F family protein</fullName>
    </submittedName>
</protein>
<evidence type="ECO:0000256" key="3">
    <source>
        <dbReference type="ARBA" id="ARBA00022692"/>
    </source>
</evidence>
<evidence type="ECO:0000256" key="2">
    <source>
        <dbReference type="ARBA" id="ARBA00022475"/>
    </source>
</evidence>
<name>A0ABV0EGJ5_9BURK</name>
<gene>
    <name evidence="8" type="ORF">V6E02_11265</name>
</gene>
<accession>A0ABV0EGJ5</accession>
<dbReference type="EMBL" id="JBAJEX010000011">
    <property type="protein sequence ID" value="MEO1767791.1"/>
    <property type="molecule type" value="Genomic_DNA"/>
</dbReference>
<feature type="transmembrane region" description="Helical" evidence="6">
    <location>
        <begin position="9"/>
        <end position="29"/>
    </location>
</feature>
<evidence type="ECO:0000256" key="6">
    <source>
        <dbReference type="SAM" id="Phobius"/>
    </source>
</evidence>
<dbReference type="PANTHER" id="PTHR35007">
    <property type="entry name" value="INTEGRAL MEMBRANE PROTEIN-RELATED"/>
    <property type="match status" value="1"/>
</dbReference>
<evidence type="ECO:0000256" key="1">
    <source>
        <dbReference type="ARBA" id="ARBA00004651"/>
    </source>
</evidence>
<reference evidence="8 9" key="1">
    <citation type="submission" date="2024-02" db="EMBL/GenBank/DDBJ databases">
        <title>New thermophilic sulfur-oxidizing bacteria from a hot springs of the Uzon caldera (Kamchatka, Russia).</title>
        <authorList>
            <person name="Dukat A.M."/>
            <person name="Elcheninov A.G."/>
            <person name="Frolov E.N."/>
        </authorList>
    </citation>
    <scope>NUCLEOTIDE SEQUENCE [LARGE SCALE GENOMIC DNA]</scope>
    <source>
        <strain evidence="8 9">AK1</strain>
    </source>
</reference>
<feature type="transmembrane region" description="Helical" evidence="6">
    <location>
        <begin position="123"/>
        <end position="141"/>
    </location>
</feature>
<dbReference type="InterPro" id="IPR042094">
    <property type="entry name" value="T2SS_GspF_sf"/>
</dbReference>
<feature type="domain" description="Type II secretion system protein GspF" evidence="7">
    <location>
        <begin position="159"/>
        <end position="286"/>
    </location>
</feature>
<evidence type="ECO:0000313" key="8">
    <source>
        <dbReference type="EMBL" id="MEO1767791.1"/>
    </source>
</evidence>
<comment type="caution">
    <text evidence="8">The sequence shown here is derived from an EMBL/GenBank/DDBJ whole genome shotgun (WGS) entry which is preliminary data.</text>
</comment>
<feature type="transmembrane region" description="Helical" evidence="6">
    <location>
        <begin position="269"/>
        <end position="291"/>
    </location>
</feature>